<accession>A0A3S1HU29</accession>
<dbReference type="SMART" id="SM00078">
    <property type="entry name" value="IlGF"/>
    <property type="match status" value="1"/>
</dbReference>
<dbReference type="PRINTS" id="PR00276">
    <property type="entry name" value="INSULINFAMLY"/>
</dbReference>
<organism evidence="10 11">
    <name type="scientific">Elysia chlorotica</name>
    <name type="common">Eastern emerald elysia</name>
    <name type="synonym">Sea slug</name>
    <dbReference type="NCBI Taxonomy" id="188477"/>
    <lineage>
        <taxon>Eukaryota</taxon>
        <taxon>Metazoa</taxon>
        <taxon>Spiralia</taxon>
        <taxon>Lophotrochozoa</taxon>
        <taxon>Mollusca</taxon>
        <taxon>Gastropoda</taxon>
        <taxon>Heterobranchia</taxon>
        <taxon>Euthyneura</taxon>
        <taxon>Panpulmonata</taxon>
        <taxon>Sacoglossa</taxon>
        <taxon>Placobranchoidea</taxon>
        <taxon>Plakobranchidae</taxon>
        <taxon>Elysia</taxon>
    </lineage>
</organism>
<dbReference type="InterPro" id="IPR022353">
    <property type="entry name" value="Insulin_CS"/>
</dbReference>
<keyword evidence="4" id="KW-0732">Signal</keyword>
<keyword evidence="5" id="KW-1015">Disulfide bond</keyword>
<gene>
    <name evidence="10" type="ORF">EGW08_006055</name>
</gene>
<dbReference type="Proteomes" id="UP000271974">
    <property type="component" value="Unassembled WGS sequence"/>
</dbReference>
<evidence type="ECO:0000256" key="3">
    <source>
        <dbReference type="ARBA" id="ARBA00022685"/>
    </source>
</evidence>
<feature type="region of interest" description="Disordered" evidence="8">
    <location>
        <begin position="159"/>
        <end position="186"/>
    </location>
</feature>
<dbReference type="Gene3D" id="1.10.100.10">
    <property type="entry name" value="Insulin-like"/>
    <property type="match status" value="2"/>
</dbReference>
<dbReference type="PANTHER" id="PTHR13647:SF4">
    <property type="entry name" value="INSULIN-LIKE PEPTIDE 1-RELATED"/>
    <property type="match status" value="1"/>
</dbReference>
<proteinExistence type="inferred from homology"/>
<evidence type="ECO:0000313" key="11">
    <source>
        <dbReference type="Proteomes" id="UP000271974"/>
    </source>
</evidence>
<dbReference type="GO" id="GO:0005576">
    <property type="term" value="C:extracellular region"/>
    <property type="evidence" value="ECO:0007669"/>
    <property type="project" value="UniProtKB-SubCell"/>
</dbReference>
<dbReference type="InterPro" id="IPR022352">
    <property type="entry name" value="Ins/IGF/rlx"/>
</dbReference>
<dbReference type="EMBL" id="RQTK01000148">
    <property type="protein sequence ID" value="RUS86161.1"/>
    <property type="molecule type" value="Genomic_DNA"/>
</dbReference>
<feature type="domain" description="Insulin-like" evidence="9">
    <location>
        <begin position="42"/>
        <end position="210"/>
    </location>
</feature>
<dbReference type="PANTHER" id="PTHR13647">
    <property type="entry name" value="INSULIN-LIKE PEPTIDE 2-RELATED"/>
    <property type="match status" value="1"/>
</dbReference>
<dbReference type="OrthoDB" id="6073607at2759"/>
<evidence type="ECO:0000256" key="2">
    <source>
        <dbReference type="ARBA" id="ARBA00009034"/>
    </source>
</evidence>
<dbReference type="PROSITE" id="PS00262">
    <property type="entry name" value="INSULIN"/>
    <property type="match status" value="1"/>
</dbReference>
<dbReference type="InterPro" id="IPR036438">
    <property type="entry name" value="Insulin-like_sf"/>
</dbReference>
<sequence>MTMHRNISVRVGNSDKMASLFQKSVAYLLMLACLHGSATAQSRLCGRALADTLDIVCAGRGFHLGKRSVRSVRHVEEVPFSDAHAHILAPHEPSFTSEPVGDAATKPEARKPQTFLSLLSSSLASNDLDSKSETSGVSDGKGNRMVGSVSDVTRLGSKQAQSFGDNGANVRGRTSAVSQRPERVRRQTGGSVVDECCLQACSFATLESYCAAADEPVQELSMDELRRRLGLSVNVGGSSSGDQARPPYTAPRFRPSAEIIRNNVPNQSGPFFYLSLGNQATRSPLIE</sequence>
<dbReference type="AlphaFoldDB" id="A0A3S1HU29"/>
<evidence type="ECO:0000256" key="6">
    <source>
        <dbReference type="ARBA" id="ARBA00023329"/>
    </source>
</evidence>
<keyword evidence="6" id="KW-0968">Cytoplasmic vesicle</keyword>
<dbReference type="GO" id="GO:0005179">
    <property type="term" value="F:hormone activity"/>
    <property type="evidence" value="ECO:0007669"/>
    <property type="project" value="InterPro"/>
</dbReference>
<comment type="similarity">
    <text evidence="2 7">Belongs to the insulin family.</text>
</comment>
<evidence type="ECO:0000256" key="4">
    <source>
        <dbReference type="ARBA" id="ARBA00022729"/>
    </source>
</evidence>
<evidence type="ECO:0000313" key="10">
    <source>
        <dbReference type="EMBL" id="RUS86161.1"/>
    </source>
</evidence>
<evidence type="ECO:0000256" key="1">
    <source>
        <dbReference type="ARBA" id="ARBA00004398"/>
    </source>
</evidence>
<dbReference type="Pfam" id="PF00049">
    <property type="entry name" value="Insulin"/>
    <property type="match status" value="1"/>
</dbReference>
<protein>
    <recommendedName>
        <fullName evidence="9">Insulin-like domain-containing protein</fullName>
    </recommendedName>
</protein>
<reference evidence="10 11" key="1">
    <citation type="submission" date="2019-01" db="EMBL/GenBank/DDBJ databases">
        <title>A draft genome assembly of the solar-powered sea slug Elysia chlorotica.</title>
        <authorList>
            <person name="Cai H."/>
            <person name="Li Q."/>
            <person name="Fang X."/>
            <person name="Li J."/>
            <person name="Curtis N.E."/>
            <person name="Altenburger A."/>
            <person name="Shibata T."/>
            <person name="Feng M."/>
            <person name="Maeda T."/>
            <person name="Schwartz J.A."/>
            <person name="Shigenobu S."/>
            <person name="Lundholm N."/>
            <person name="Nishiyama T."/>
            <person name="Yang H."/>
            <person name="Hasebe M."/>
            <person name="Li S."/>
            <person name="Pierce S.K."/>
            <person name="Wang J."/>
        </authorList>
    </citation>
    <scope>NUCLEOTIDE SEQUENCE [LARGE SCALE GENOMIC DNA]</scope>
    <source>
        <strain evidence="10">EC2010</strain>
        <tissue evidence="10">Whole organism of an adult</tissue>
    </source>
</reference>
<name>A0A3S1HU29_ELYCH</name>
<evidence type="ECO:0000256" key="5">
    <source>
        <dbReference type="ARBA" id="ARBA00023157"/>
    </source>
</evidence>
<evidence type="ECO:0000259" key="9">
    <source>
        <dbReference type="SMART" id="SM00078"/>
    </source>
</evidence>
<dbReference type="CDD" id="cd04366">
    <property type="entry name" value="IlGF_insulin_bombyxin_like"/>
    <property type="match status" value="1"/>
</dbReference>
<keyword evidence="3" id="KW-0165">Cleavage on pair of basic residues</keyword>
<comment type="subcellular location">
    <subcellularLocation>
        <location evidence="1">Cytoplasmic vesicle</location>
        <location evidence="1">Secretory vesicle</location>
    </subcellularLocation>
    <subcellularLocation>
        <location evidence="7">Secreted</location>
    </subcellularLocation>
</comment>
<keyword evidence="7" id="KW-0964">Secreted</keyword>
<dbReference type="InterPro" id="IPR016179">
    <property type="entry name" value="Insulin-like"/>
</dbReference>
<keyword evidence="11" id="KW-1185">Reference proteome</keyword>
<dbReference type="SUPFAM" id="SSF56994">
    <property type="entry name" value="Insulin-like"/>
    <property type="match status" value="1"/>
</dbReference>
<comment type="caution">
    <text evidence="10">The sequence shown here is derived from an EMBL/GenBank/DDBJ whole genome shotgun (WGS) entry which is preliminary data.</text>
</comment>
<evidence type="ECO:0000256" key="7">
    <source>
        <dbReference type="RuleBase" id="RU000406"/>
    </source>
</evidence>
<evidence type="ECO:0000256" key="8">
    <source>
        <dbReference type="SAM" id="MobiDB-lite"/>
    </source>
</evidence>